<protein>
    <submittedName>
        <fullName evidence="3">Glycosyl transferase, group 1 family protein</fullName>
    </submittedName>
</protein>
<accession>A0A0S2DH89</accession>
<dbReference type="Pfam" id="PF13439">
    <property type="entry name" value="Glyco_transf_4"/>
    <property type="match status" value="1"/>
</dbReference>
<keyword evidence="3" id="KW-0808">Transferase</keyword>
<dbReference type="InterPro" id="IPR001296">
    <property type="entry name" value="Glyco_trans_1"/>
</dbReference>
<organism evidence="3 4">
    <name type="scientific">Lysobacter enzymogenes</name>
    <dbReference type="NCBI Taxonomy" id="69"/>
    <lineage>
        <taxon>Bacteria</taxon>
        <taxon>Pseudomonadati</taxon>
        <taxon>Pseudomonadota</taxon>
        <taxon>Gammaproteobacteria</taxon>
        <taxon>Lysobacterales</taxon>
        <taxon>Lysobacteraceae</taxon>
        <taxon>Lysobacter</taxon>
    </lineage>
</organism>
<evidence type="ECO:0000313" key="3">
    <source>
        <dbReference type="EMBL" id="ALN57810.1"/>
    </source>
</evidence>
<dbReference type="Pfam" id="PF00534">
    <property type="entry name" value="Glycos_transf_1"/>
    <property type="match status" value="1"/>
</dbReference>
<dbReference type="AlphaFoldDB" id="A0A0S2DH89"/>
<reference evidence="3 4" key="1">
    <citation type="submission" date="2015-11" db="EMBL/GenBank/DDBJ databases">
        <title>Genome sequences of Lysobacter enzymogenes strain C3 and Lysobacter antibioticus ATCC 29479.</title>
        <authorList>
            <person name="Kobayashi D.Y."/>
        </authorList>
    </citation>
    <scope>NUCLEOTIDE SEQUENCE [LARGE SCALE GENOMIC DNA]</scope>
    <source>
        <strain evidence="3 4">C3</strain>
    </source>
</reference>
<dbReference type="InterPro" id="IPR028098">
    <property type="entry name" value="Glyco_trans_4-like_N"/>
</dbReference>
<dbReference type="STRING" id="69.GLE_2461"/>
<dbReference type="Proteomes" id="UP000061569">
    <property type="component" value="Chromosome"/>
</dbReference>
<dbReference type="PANTHER" id="PTHR12526:SF636">
    <property type="entry name" value="BLL3647 PROTEIN"/>
    <property type="match status" value="1"/>
</dbReference>
<dbReference type="EMBL" id="CP013140">
    <property type="protein sequence ID" value="ALN57810.1"/>
    <property type="molecule type" value="Genomic_DNA"/>
</dbReference>
<dbReference type="PANTHER" id="PTHR12526">
    <property type="entry name" value="GLYCOSYLTRANSFERASE"/>
    <property type="match status" value="1"/>
</dbReference>
<gene>
    <name evidence="3" type="ORF">GLE_2461</name>
</gene>
<name>A0A0S2DH89_LYSEN</name>
<feature type="domain" description="Glycosyltransferase subfamily 4-like N-terminal" evidence="2">
    <location>
        <begin position="34"/>
        <end position="190"/>
    </location>
</feature>
<evidence type="ECO:0000259" key="1">
    <source>
        <dbReference type="Pfam" id="PF00534"/>
    </source>
</evidence>
<proteinExistence type="predicted"/>
<evidence type="ECO:0000313" key="4">
    <source>
        <dbReference type="Proteomes" id="UP000061569"/>
    </source>
</evidence>
<feature type="domain" description="Glycosyl transferase family 1" evidence="1">
    <location>
        <begin position="199"/>
        <end position="355"/>
    </location>
</feature>
<dbReference type="OrthoDB" id="9775208at2"/>
<dbReference type="PATRIC" id="fig|69.6.peg.2423"/>
<dbReference type="Gene3D" id="3.40.50.2000">
    <property type="entry name" value="Glycogen Phosphorylase B"/>
    <property type="match status" value="2"/>
</dbReference>
<evidence type="ECO:0000259" key="2">
    <source>
        <dbReference type="Pfam" id="PF13439"/>
    </source>
</evidence>
<dbReference type="KEGG" id="lez:GLE_2461"/>
<dbReference type="GO" id="GO:0016757">
    <property type="term" value="F:glycosyltransferase activity"/>
    <property type="evidence" value="ECO:0007669"/>
    <property type="project" value="InterPro"/>
</dbReference>
<dbReference type="GO" id="GO:1901135">
    <property type="term" value="P:carbohydrate derivative metabolic process"/>
    <property type="evidence" value="ECO:0007669"/>
    <property type="project" value="UniProtKB-ARBA"/>
</dbReference>
<dbReference type="SUPFAM" id="SSF53756">
    <property type="entry name" value="UDP-Glycosyltransferase/glycogen phosphorylase"/>
    <property type="match status" value="1"/>
</dbReference>
<dbReference type="CDD" id="cd03801">
    <property type="entry name" value="GT4_PimA-like"/>
    <property type="match status" value="1"/>
</dbReference>
<sequence length="388" mass="42528">MTRASVTSAHRGWELLPPQPRRALHLINGEHYAGAERVQDLLAQQLPRFGWDVDFACLKPGAFERERSARDSRIITVPMRSRLDMGPARRVAELLERGGYDLLHTHTVRSLLVGRFAARRARRPLLHHIHSRTDRDTENALRNRVNSAIQRFGAARAARLVAVSHGTAHYLRGLGYDDEVVRVVPNGVPVNPAPRPWIAPDGAWTLGMVALFRPRKGVEMLIDALAQLRAQGRDVSLRAVGGFESDAYREQVLAHAQARGVAEQIHWTGFTRDVSAELARIDLFVLPSLYGEGLPMVLIEALSLGLPVVATANEGVPEVLADGRAGELVPSGDATALAAAVAALMDDPARAAALAGRGLQRQRERYSDVAMARQVAAVYEEVLQEAQR</sequence>